<proteinExistence type="predicted"/>
<dbReference type="STRING" id="3988.B9SIP0"/>
<dbReference type="Pfam" id="PF03140">
    <property type="entry name" value="DUF247"/>
    <property type="match status" value="1"/>
</dbReference>
<gene>
    <name evidence="1" type="ORF">RCOM_0824520</name>
</gene>
<evidence type="ECO:0000313" key="2">
    <source>
        <dbReference type="Proteomes" id="UP000008311"/>
    </source>
</evidence>
<dbReference type="InterPro" id="IPR004158">
    <property type="entry name" value="DUF247_pln"/>
</dbReference>
<reference evidence="2" key="1">
    <citation type="journal article" date="2010" name="Nat. Biotechnol.">
        <title>Draft genome sequence of the oilseed species Ricinus communis.</title>
        <authorList>
            <person name="Chan A.P."/>
            <person name="Crabtree J."/>
            <person name="Zhao Q."/>
            <person name="Lorenzi H."/>
            <person name="Orvis J."/>
            <person name="Puiu D."/>
            <person name="Melake-Berhan A."/>
            <person name="Jones K.M."/>
            <person name="Redman J."/>
            <person name="Chen G."/>
            <person name="Cahoon E.B."/>
            <person name="Gedil M."/>
            <person name="Stanke M."/>
            <person name="Haas B.J."/>
            <person name="Wortman J.R."/>
            <person name="Fraser-Liggett C.M."/>
            <person name="Ravel J."/>
            <person name="Rabinowicz P.D."/>
        </authorList>
    </citation>
    <scope>NUCLEOTIDE SEQUENCE [LARGE SCALE GENOMIC DNA]</scope>
    <source>
        <strain evidence="2">cv. Hale</strain>
    </source>
</reference>
<protein>
    <submittedName>
        <fullName evidence="1">Uncharacterized protein</fullName>
    </submittedName>
</protein>
<dbReference type="Proteomes" id="UP000008311">
    <property type="component" value="Unassembled WGS sequence"/>
</dbReference>
<name>B9SIP0_RICCO</name>
<dbReference type="EMBL" id="EQ973975">
    <property type="protein sequence ID" value="EEF36553.1"/>
    <property type="molecule type" value="Genomic_DNA"/>
</dbReference>
<dbReference type="eggNOG" id="ENOG502RY48">
    <property type="taxonomic scope" value="Eukaryota"/>
</dbReference>
<keyword evidence="2" id="KW-1185">Reference proteome</keyword>
<sequence length="279" mass="32371">MEDHKRRYLQSFCKRREVGIRELIKCTGKYEARLRESYAETIGLDVEEFAKMMLVDAVFVIQYLIKRYDPELEKKNDRIFEVFKLGKPEQELSMNELVRRFLEEAIRWDYLVEDDSMENGSQEPIRHLVHFLKIGLLPPKSGTNENATTKTKVTDEDQAAAPSISVLNRAGAKFQVSSSKSLLDIEFSEGILKIPKWKINDHTEILFRNIQAFEQCHNADHSLSDYIAIMDFLINLPEDVEILIKNDILKSWLRDNQAVATLVNNLGKQKSYTSRCLLL</sequence>
<dbReference type="InParanoid" id="B9SIP0"/>
<accession>B9SIP0</accession>
<organism evidence="1 2">
    <name type="scientific">Ricinus communis</name>
    <name type="common">Castor bean</name>
    <dbReference type="NCBI Taxonomy" id="3988"/>
    <lineage>
        <taxon>Eukaryota</taxon>
        <taxon>Viridiplantae</taxon>
        <taxon>Streptophyta</taxon>
        <taxon>Embryophyta</taxon>
        <taxon>Tracheophyta</taxon>
        <taxon>Spermatophyta</taxon>
        <taxon>Magnoliopsida</taxon>
        <taxon>eudicotyledons</taxon>
        <taxon>Gunneridae</taxon>
        <taxon>Pentapetalae</taxon>
        <taxon>rosids</taxon>
        <taxon>fabids</taxon>
        <taxon>Malpighiales</taxon>
        <taxon>Euphorbiaceae</taxon>
        <taxon>Acalyphoideae</taxon>
        <taxon>Acalypheae</taxon>
        <taxon>Ricinus</taxon>
    </lineage>
</organism>
<dbReference type="AlphaFoldDB" id="B9SIP0"/>
<dbReference type="PANTHER" id="PTHR31170:SF17">
    <property type="match status" value="1"/>
</dbReference>
<dbReference type="PANTHER" id="PTHR31170">
    <property type="entry name" value="BNAC04G53230D PROTEIN"/>
    <property type="match status" value="1"/>
</dbReference>
<evidence type="ECO:0000313" key="1">
    <source>
        <dbReference type="EMBL" id="EEF36553.1"/>
    </source>
</evidence>